<name>A0A916LAP8_MYCTX</name>
<evidence type="ECO:0000313" key="1">
    <source>
        <dbReference type="EMBL" id="COX99605.1"/>
    </source>
</evidence>
<protein>
    <submittedName>
        <fullName evidence="1">Uncharacterized protein</fullName>
    </submittedName>
</protein>
<dbReference type="AlphaFoldDB" id="A0A916LAP8"/>
<organism evidence="1 2">
    <name type="scientific">Mycobacterium tuberculosis</name>
    <dbReference type="NCBI Taxonomy" id="1773"/>
    <lineage>
        <taxon>Bacteria</taxon>
        <taxon>Bacillati</taxon>
        <taxon>Actinomycetota</taxon>
        <taxon>Actinomycetes</taxon>
        <taxon>Mycobacteriales</taxon>
        <taxon>Mycobacteriaceae</taxon>
        <taxon>Mycobacterium</taxon>
        <taxon>Mycobacterium tuberculosis complex</taxon>
    </lineage>
</organism>
<dbReference type="Proteomes" id="UP000039021">
    <property type="component" value="Unassembled WGS sequence"/>
</dbReference>
<dbReference type="EMBL" id="CSBK01000845">
    <property type="protein sequence ID" value="COX99605.1"/>
    <property type="molecule type" value="Genomic_DNA"/>
</dbReference>
<reference evidence="2" key="1">
    <citation type="submission" date="2015-03" db="EMBL/GenBank/DDBJ databases">
        <authorList>
            <consortium name="Pathogen Informatics"/>
        </authorList>
    </citation>
    <scope>NUCLEOTIDE SEQUENCE [LARGE SCALE GENOMIC DNA]</scope>
    <source>
        <strain evidence="2">N09902308</strain>
    </source>
</reference>
<sequence>MGNCWNIIARLLAYPVSSPPHQGDEAESANRCG</sequence>
<proteinExistence type="predicted"/>
<accession>A0A916LAP8</accession>
<evidence type="ECO:0000313" key="2">
    <source>
        <dbReference type="Proteomes" id="UP000039021"/>
    </source>
</evidence>
<comment type="caution">
    <text evidence="1">The sequence shown here is derived from an EMBL/GenBank/DDBJ whole genome shotgun (WGS) entry which is preliminary data.</text>
</comment>
<gene>
    <name evidence="1" type="ORF">ERS007739_01986</name>
</gene>